<comment type="caution">
    <text evidence="2">The sequence shown here is derived from an EMBL/GenBank/DDBJ whole genome shotgun (WGS) entry which is preliminary data.</text>
</comment>
<name>L8JZX9_9BACT</name>
<feature type="compositionally biased region" description="Polar residues" evidence="1">
    <location>
        <begin position="7"/>
        <end position="17"/>
    </location>
</feature>
<reference evidence="2 3" key="1">
    <citation type="submission" date="2012-12" db="EMBL/GenBank/DDBJ databases">
        <title>Genome assembly of Fulvivirga imtechensis AK7.</title>
        <authorList>
            <person name="Nupur N."/>
            <person name="Khatri I."/>
            <person name="Kumar R."/>
            <person name="Subramanian S."/>
            <person name="Pinnaka A."/>
        </authorList>
    </citation>
    <scope>NUCLEOTIDE SEQUENCE [LARGE SCALE GENOMIC DNA]</scope>
    <source>
        <strain evidence="2 3">AK7</strain>
    </source>
</reference>
<sequence>MALKKLNQYSEDQSAGSKNMKAVITTLDGEHRNPFFQDDR</sequence>
<feature type="compositionally biased region" description="Basic and acidic residues" evidence="1">
    <location>
        <begin position="28"/>
        <end position="40"/>
    </location>
</feature>
<dbReference type="EMBL" id="AMZN01000015">
    <property type="protein sequence ID" value="ELR72752.1"/>
    <property type="molecule type" value="Genomic_DNA"/>
</dbReference>
<protein>
    <submittedName>
        <fullName evidence="2">Uncharacterized protein</fullName>
    </submittedName>
</protein>
<proteinExistence type="predicted"/>
<evidence type="ECO:0000313" key="2">
    <source>
        <dbReference type="EMBL" id="ELR72752.1"/>
    </source>
</evidence>
<accession>L8JZX9</accession>
<evidence type="ECO:0000256" key="1">
    <source>
        <dbReference type="SAM" id="MobiDB-lite"/>
    </source>
</evidence>
<dbReference type="Proteomes" id="UP000011135">
    <property type="component" value="Unassembled WGS sequence"/>
</dbReference>
<dbReference type="AlphaFoldDB" id="L8JZX9"/>
<keyword evidence="3" id="KW-1185">Reference proteome</keyword>
<evidence type="ECO:0000313" key="3">
    <source>
        <dbReference type="Proteomes" id="UP000011135"/>
    </source>
</evidence>
<feature type="region of interest" description="Disordered" evidence="1">
    <location>
        <begin position="1"/>
        <end position="40"/>
    </location>
</feature>
<gene>
    <name evidence="2" type="ORF">C900_01131</name>
</gene>
<organism evidence="2 3">
    <name type="scientific">Fulvivirga imtechensis AK7</name>
    <dbReference type="NCBI Taxonomy" id="1237149"/>
    <lineage>
        <taxon>Bacteria</taxon>
        <taxon>Pseudomonadati</taxon>
        <taxon>Bacteroidota</taxon>
        <taxon>Cytophagia</taxon>
        <taxon>Cytophagales</taxon>
        <taxon>Fulvivirgaceae</taxon>
        <taxon>Fulvivirga</taxon>
    </lineage>
</organism>